<keyword evidence="2" id="KW-1185">Reference proteome</keyword>
<evidence type="ECO:0000313" key="1">
    <source>
        <dbReference type="EMBL" id="OMO55192.1"/>
    </source>
</evidence>
<reference evidence="2" key="1">
    <citation type="submission" date="2013-09" db="EMBL/GenBank/DDBJ databases">
        <title>Corchorus olitorius genome sequencing.</title>
        <authorList>
            <person name="Alam M."/>
            <person name="Haque M.S."/>
            <person name="Islam M.S."/>
            <person name="Emdad E.M."/>
            <person name="Islam M.M."/>
            <person name="Ahmed B."/>
            <person name="Halim A."/>
            <person name="Hossen Q.M.M."/>
            <person name="Hossain M.Z."/>
            <person name="Ahmed R."/>
            <person name="Khan M.M."/>
            <person name="Islam R."/>
            <person name="Rashid M.M."/>
            <person name="Khan S.A."/>
            <person name="Rahman M.S."/>
            <person name="Alam M."/>
            <person name="Yahiya A.S."/>
            <person name="Khan M.S."/>
            <person name="Azam M.S."/>
            <person name="Haque T."/>
            <person name="Lashkar M.Z.H."/>
            <person name="Akhand A.I."/>
            <person name="Morshed G."/>
            <person name="Roy S."/>
            <person name="Uddin K.S."/>
            <person name="Rabeya T."/>
            <person name="Hossain A.S."/>
            <person name="Chowdhury A."/>
            <person name="Snigdha A.R."/>
            <person name="Mortoza M.S."/>
            <person name="Matin S.A."/>
            <person name="Hoque S.M.E."/>
            <person name="Islam M.K."/>
            <person name="Roy D.K."/>
            <person name="Haider R."/>
            <person name="Moosa M.M."/>
            <person name="Elias S.M."/>
            <person name="Hasan A.M."/>
            <person name="Jahan S."/>
            <person name="Shafiuddin M."/>
            <person name="Mahmood N."/>
            <person name="Shommy N.S."/>
        </authorList>
    </citation>
    <scope>NUCLEOTIDE SEQUENCE [LARGE SCALE GENOMIC DNA]</scope>
    <source>
        <strain evidence="2">cv. O-4</strain>
    </source>
</reference>
<protein>
    <recommendedName>
        <fullName evidence="3">Endonuclease/exonuclease/phosphatase</fullName>
    </recommendedName>
</protein>
<evidence type="ECO:0008006" key="3">
    <source>
        <dbReference type="Google" id="ProtNLM"/>
    </source>
</evidence>
<proteinExistence type="predicted"/>
<sequence>MSMWSEDGLALQRKTYQLKHRLEPDRPHLINVDIENTVTKIALHSHEEVPFNIMGNNILQAHFCLTISPHMFIGNIRYDLIISTGREVTPSPLLYDRDSWGRTIQPPSLSVLAYNASGVAAAPVSDYISSITNWYRPHLVFITDTRVPSTQARDFANLLHYNMVTTMDSIRGAGGVWILSRSNHTFVQLIAETETQIRFNMQPTMPGQIG</sequence>
<comment type="caution">
    <text evidence="1">The sequence shown here is derived from an EMBL/GenBank/DDBJ whole genome shotgun (WGS) entry which is preliminary data.</text>
</comment>
<dbReference type="AlphaFoldDB" id="A0A1R3GAR7"/>
<dbReference type="EMBL" id="AWUE01023026">
    <property type="protein sequence ID" value="OMO55192.1"/>
    <property type="molecule type" value="Genomic_DNA"/>
</dbReference>
<evidence type="ECO:0000313" key="2">
    <source>
        <dbReference type="Proteomes" id="UP000187203"/>
    </source>
</evidence>
<dbReference type="Proteomes" id="UP000187203">
    <property type="component" value="Unassembled WGS sequence"/>
</dbReference>
<gene>
    <name evidence="1" type="ORF">COLO4_36141</name>
</gene>
<name>A0A1R3GAR7_9ROSI</name>
<accession>A0A1R3GAR7</accession>
<organism evidence="1 2">
    <name type="scientific">Corchorus olitorius</name>
    <dbReference type="NCBI Taxonomy" id="93759"/>
    <lineage>
        <taxon>Eukaryota</taxon>
        <taxon>Viridiplantae</taxon>
        <taxon>Streptophyta</taxon>
        <taxon>Embryophyta</taxon>
        <taxon>Tracheophyta</taxon>
        <taxon>Spermatophyta</taxon>
        <taxon>Magnoliopsida</taxon>
        <taxon>eudicotyledons</taxon>
        <taxon>Gunneridae</taxon>
        <taxon>Pentapetalae</taxon>
        <taxon>rosids</taxon>
        <taxon>malvids</taxon>
        <taxon>Malvales</taxon>
        <taxon>Malvaceae</taxon>
        <taxon>Grewioideae</taxon>
        <taxon>Apeibeae</taxon>
        <taxon>Corchorus</taxon>
    </lineage>
</organism>